<evidence type="ECO:0000313" key="3">
    <source>
        <dbReference type="Proteomes" id="UP000183629"/>
    </source>
</evidence>
<feature type="transmembrane region" description="Helical" evidence="1">
    <location>
        <begin position="21"/>
        <end position="39"/>
    </location>
</feature>
<protein>
    <submittedName>
        <fullName evidence="2">Voltage-gated potassium channel</fullName>
    </submittedName>
</protein>
<organism evidence="2 3">
    <name type="scientific">Streptococcus gallolyticus</name>
    <dbReference type="NCBI Taxonomy" id="315405"/>
    <lineage>
        <taxon>Bacteria</taxon>
        <taxon>Bacillati</taxon>
        <taxon>Bacillota</taxon>
        <taxon>Bacilli</taxon>
        <taxon>Lactobacillales</taxon>
        <taxon>Streptococcaceae</taxon>
        <taxon>Streptococcus</taxon>
    </lineage>
</organism>
<evidence type="ECO:0000313" key="2">
    <source>
        <dbReference type="EMBL" id="SFU69663.1"/>
    </source>
</evidence>
<keyword evidence="1" id="KW-0472">Membrane</keyword>
<keyword evidence="2" id="KW-0407">Ion channel</keyword>
<accession>A0A1I7I9K4</accession>
<dbReference type="AlphaFoldDB" id="A0A1I7I9K4"/>
<reference evidence="3" key="1">
    <citation type="submission" date="2016-10" db="EMBL/GenBank/DDBJ databases">
        <authorList>
            <person name="Varghese N."/>
            <person name="Submissions S."/>
        </authorList>
    </citation>
    <scope>NUCLEOTIDE SEQUENCE [LARGE SCALE GENOMIC DNA]</scope>
    <source>
        <strain evidence="3">LMG 15572</strain>
    </source>
</reference>
<sequence>MRKQLFNIIEPSDNLTTVEKIYDVFMVCAIVVSLLPLTSKTTTSFYPLSFFGIIPLNC</sequence>
<keyword evidence="2" id="KW-0813">Transport</keyword>
<proteinExistence type="predicted"/>
<dbReference type="Proteomes" id="UP000183629">
    <property type="component" value="Unassembled WGS sequence"/>
</dbReference>
<dbReference type="GO" id="GO:0034220">
    <property type="term" value="P:monoatomic ion transmembrane transport"/>
    <property type="evidence" value="ECO:0007669"/>
    <property type="project" value="UniProtKB-KW"/>
</dbReference>
<name>A0A1I7I9K4_9STRE</name>
<keyword evidence="2" id="KW-0406">Ion transport</keyword>
<dbReference type="EMBL" id="FPBN01000004">
    <property type="protein sequence ID" value="SFU69663.1"/>
    <property type="molecule type" value="Genomic_DNA"/>
</dbReference>
<keyword evidence="1" id="KW-1133">Transmembrane helix</keyword>
<keyword evidence="3" id="KW-1185">Reference proteome</keyword>
<keyword evidence="1" id="KW-0812">Transmembrane</keyword>
<gene>
    <name evidence="2" type="ORF">SAMN05660328_104125</name>
</gene>
<evidence type="ECO:0000256" key="1">
    <source>
        <dbReference type="SAM" id="Phobius"/>
    </source>
</evidence>